<protein>
    <recommendedName>
        <fullName evidence="4">DUF3021 domain-containing protein</fullName>
    </recommendedName>
</protein>
<name>A0A5A5TXM7_LEUCI</name>
<evidence type="ECO:0000256" key="1">
    <source>
        <dbReference type="SAM" id="Phobius"/>
    </source>
</evidence>
<evidence type="ECO:0000313" key="3">
    <source>
        <dbReference type="Proteomes" id="UP000323274"/>
    </source>
</evidence>
<dbReference type="Pfam" id="PF11457">
    <property type="entry name" value="DUF3021"/>
    <property type="match status" value="1"/>
</dbReference>
<sequence>MKMRQFKYIIMLAFIGIGIGSFFSLLSITLNQAIFSLTQFALLMTMSAIMGILSIIFDYDKFSFMTQLVLHFVLEMLTYLIFIALTFGKTSIALTNIPTFVIIYLAIFLYMRQQGHDNARRINEQLANKKHS</sequence>
<keyword evidence="1" id="KW-0812">Transmembrane</keyword>
<accession>A0A5A5TXM7</accession>
<gene>
    <name evidence="2" type="ORF">LCIT_07420</name>
</gene>
<evidence type="ECO:0000313" key="2">
    <source>
        <dbReference type="EMBL" id="GDZ83500.1"/>
    </source>
</evidence>
<dbReference type="EMBL" id="BJJW01000005">
    <property type="protein sequence ID" value="GDZ83500.1"/>
    <property type="molecule type" value="Genomic_DNA"/>
</dbReference>
<dbReference type="AlphaFoldDB" id="A0A5A5TXM7"/>
<dbReference type="Proteomes" id="UP000323274">
    <property type="component" value="Unassembled WGS sequence"/>
</dbReference>
<reference evidence="2 3" key="1">
    <citation type="submission" date="2019-04" db="EMBL/GenBank/DDBJ databases">
        <title>A pseudo-fructophilic Leuconostoc citreum strain F192-5 isolated from peel of satsuma mandarin: the first report for isolation and characterization of strain-dependent fructophilic-like characteristics.</title>
        <authorList>
            <person name="Maeno S."/>
            <person name="Tanizawa Y."/>
            <person name="Kajikawa A."/>
            <person name="Kanesaki Y."/>
            <person name="Kubota E."/>
            <person name="Arita M."/>
            <person name="Leon D."/>
            <person name="Endo A."/>
        </authorList>
    </citation>
    <scope>NUCLEOTIDE SEQUENCE [LARGE SCALE GENOMIC DNA]</scope>
    <source>
        <strain evidence="2 3">F192-5</strain>
    </source>
</reference>
<keyword evidence="1" id="KW-1133">Transmembrane helix</keyword>
<feature type="transmembrane region" description="Helical" evidence="1">
    <location>
        <begin position="34"/>
        <end position="56"/>
    </location>
</feature>
<feature type="transmembrane region" description="Helical" evidence="1">
    <location>
        <begin position="93"/>
        <end position="111"/>
    </location>
</feature>
<feature type="transmembrane region" description="Helical" evidence="1">
    <location>
        <begin position="68"/>
        <end position="87"/>
    </location>
</feature>
<proteinExistence type="predicted"/>
<keyword evidence="1" id="KW-0472">Membrane</keyword>
<organism evidence="2 3">
    <name type="scientific">Leuconostoc citreum</name>
    <dbReference type="NCBI Taxonomy" id="33964"/>
    <lineage>
        <taxon>Bacteria</taxon>
        <taxon>Bacillati</taxon>
        <taxon>Bacillota</taxon>
        <taxon>Bacilli</taxon>
        <taxon>Lactobacillales</taxon>
        <taxon>Lactobacillaceae</taxon>
        <taxon>Leuconostoc</taxon>
    </lineage>
</organism>
<evidence type="ECO:0008006" key="4">
    <source>
        <dbReference type="Google" id="ProtNLM"/>
    </source>
</evidence>
<comment type="caution">
    <text evidence="2">The sequence shown here is derived from an EMBL/GenBank/DDBJ whole genome shotgun (WGS) entry which is preliminary data.</text>
</comment>
<dbReference type="InterPro" id="IPR021560">
    <property type="entry name" value="DUF3021"/>
</dbReference>
<feature type="transmembrane region" description="Helical" evidence="1">
    <location>
        <begin position="9"/>
        <end position="28"/>
    </location>
</feature>